<evidence type="ECO:0000256" key="2">
    <source>
        <dbReference type="ARBA" id="ARBA00023242"/>
    </source>
</evidence>
<dbReference type="GO" id="GO:0005634">
    <property type="term" value="C:nucleus"/>
    <property type="evidence" value="ECO:0007669"/>
    <property type="project" value="UniProtKB-SubCell"/>
</dbReference>
<dbReference type="GO" id="GO:0006364">
    <property type="term" value="P:rRNA processing"/>
    <property type="evidence" value="ECO:0007669"/>
    <property type="project" value="UniProtKB-UniRule"/>
</dbReference>
<evidence type="ECO:0000256" key="1">
    <source>
        <dbReference type="ARBA" id="ARBA00004123"/>
    </source>
</evidence>
<dbReference type="GeneID" id="64577079"/>
<comment type="function">
    <text evidence="3">Component of the RIX1 complex required for processing of ITS2 sequences from 35S pre-rRNA.</text>
</comment>
<gene>
    <name evidence="6" type="ORF">BRETT_005156</name>
</gene>
<dbReference type="Proteomes" id="UP000663131">
    <property type="component" value="Chromosome 7"/>
</dbReference>
<dbReference type="AlphaFoldDB" id="A0A871R9N2"/>
<reference evidence="6" key="1">
    <citation type="submission" date="2020-10" db="EMBL/GenBank/DDBJ databases">
        <authorList>
            <person name="Palmer J.M."/>
        </authorList>
    </citation>
    <scope>NUCLEOTIDE SEQUENCE</scope>
    <source>
        <strain evidence="6">UCD 2041</strain>
    </source>
</reference>
<evidence type="ECO:0000256" key="4">
    <source>
        <dbReference type="SAM" id="MobiDB-lite"/>
    </source>
</evidence>
<dbReference type="PANTHER" id="PTHR16056">
    <property type="entry name" value="REGULATOR OF MICROTUBULE DYNAMICS PROTEIN"/>
    <property type="match status" value="1"/>
</dbReference>
<dbReference type="GO" id="GO:0120330">
    <property type="term" value="C:rixosome complex"/>
    <property type="evidence" value="ECO:0007669"/>
    <property type="project" value="UniProtKB-UniRule"/>
</dbReference>
<feature type="compositionally biased region" description="Basic residues" evidence="4">
    <location>
        <begin position="1"/>
        <end position="11"/>
    </location>
</feature>
<dbReference type="RefSeq" id="XP_041136991.1">
    <property type="nucleotide sequence ID" value="XM_041283639.1"/>
</dbReference>
<sequence length="371" mass="41990">MGSSNRHKKQKQKDFAKRKLKVGKLAPRRANQTDASFKVRSISLNQRKTLSSNETDDEAFKKKLSILKKPTTNLNSRKAIMSEILHDMSTQRDGLSGHMDEILKVSALLIIDRSRTMREMNLDLWSKLIELGETDGFVLHLNTFLLFVNSAMTHLVPAIRKDSIKYLNCLLSDERISPFVVKSSWFKLLRNFMILMNWTSRADDSGKGKTIVVRESSSELMSKNLSKSRVEEITVLARMIRLGCLNPVGKDGKPKEESSLQIHPFTSLYMLPEEPNPYSALKLFTEIHFSSNLSAFSGTSANKSGGIDYEELSTEDRENRIKMLCEVFGDGLEEGLKELSKEDNRVLAGKSKALLGDYQSIKKEYLLAESD</sequence>
<dbReference type="EMBL" id="CP063135">
    <property type="protein sequence ID" value="QOU20498.1"/>
    <property type="molecule type" value="Genomic_DNA"/>
</dbReference>
<evidence type="ECO:0000313" key="6">
    <source>
        <dbReference type="EMBL" id="QOU20498.1"/>
    </source>
</evidence>
<keyword evidence="2 3" id="KW-0539">Nucleus</keyword>
<dbReference type="KEGG" id="bbrx:BRETT_005156"/>
<feature type="region of interest" description="Disordered" evidence="4">
    <location>
        <begin position="1"/>
        <end position="38"/>
    </location>
</feature>
<comment type="similarity">
    <text evidence="3">Belongs to the IPI1/TEX10 family.</text>
</comment>
<comment type="subcellular location">
    <subcellularLocation>
        <location evidence="1 3">Nucleus</location>
    </subcellularLocation>
</comment>
<comment type="subunit">
    <text evidence="3">Component of the RIX1 complex.</text>
</comment>
<organism evidence="6 7">
    <name type="scientific">Dekkera bruxellensis</name>
    <name type="common">Brettanomyces custersii</name>
    <dbReference type="NCBI Taxonomy" id="5007"/>
    <lineage>
        <taxon>Eukaryota</taxon>
        <taxon>Fungi</taxon>
        <taxon>Dikarya</taxon>
        <taxon>Ascomycota</taxon>
        <taxon>Saccharomycotina</taxon>
        <taxon>Pichiomycetes</taxon>
        <taxon>Pichiales</taxon>
        <taxon>Pichiaceae</taxon>
        <taxon>Brettanomyces</taxon>
    </lineage>
</organism>
<proteinExistence type="inferred from homology"/>
<evidence type="ECO:0000259" key="5">
    <source>
        <dbReference type="Pfam" id="PF12333"/>
    </source>
</evidence>
<reference evidence="6" key="2">
    <citation type="journal article" name="BMC Genomics">
        <title>New genome assemblies reveal patterns of domestication and adaptation across Brettanomyces (Dekkera) species.</title>
        <authorList>
            <person name="Roach M.J."/>
            <person name="Borneman A.R."/>
        </authorList>
    </citation>
    <scope>NUCLEOTIDE SEQUENCE</scope>
    <source>
        <strain evidence="6">UCD 2041</strain>
    </source>
</reference>
<accession>A0A871R9N2</accession>
<dbReference type="PANTHER" id="PTHR16056:SF2">
    <property type="entry name" value="TESTIS-EXPRESSED PROTEIN 10"/>
    <property type="match status" value="1"/>
</dbReference>
<protein>
    <recommendedName>
        <fullName evidence="3">Pre-rRNA-processing protein</fullName>
    </recommendedName>
</protein>
<dbReference type="OrthoDB" id="361362at2759"/>
<name>A0A871R9N2_DEKBR</name>
<keyword evidence="3" id="KW-0690">Ribosome biogenesis</keyword>
<dbReference type="InterPro" id="IPR024679">
    <property type="entry name" value="Ipi1_N"/>
</dbReference>
<feature type="domain" description="Pre-rRNA-processing protein Ipi1 N-terminal" evidence="5">
    <location>
        <begin position="138"/>
        <end position="240"/>
    </location>
</feature>
<evidence type="ECO:0000256" key="3">
    <source>
        <dbReference type="RuleBase" id="RU368021"/>
    </source>
</evidence>
<dbReference type="Pfam" id="PF12333">
    <property type="entry name" value="Ipi1_N"/>
    <property type="match status" value="1"/>
</dbReference>
<keyword evidence="3" id="KW-0698">rRNA processing</keyword>
<evidence type="ECO:0000313" key="7">
    <source>
        <dbReference type="Proteomes" id="UP000663131"/>
    </source>
</evidence>